<feature type="transmembrane region" description="Helical" evidence="1">
    <location>
        <begin position="188"/>
        <end position="209"/>
    </location>
</feature>
<organism evidence="2 3">
    <name type="scientific">Youxingia wuxianensis</name>
    <dbReference type="NCBI Taxonomy" id="2763678"/>
    <lineage>
        <taxon>Bacteria</taxon>
        <taxon>Bacillati</taxon>
        <taxon>Bacillota</taxon>
        <taxon>Clostridia</taxon>
        <taxon>Eubacteriales</taxon>
        <taxon>Oscillospiraceae</taxon>
        <taxon>Youxingia</taxon>
    </lineage>
</organism>
<gene>
    <name evidence="2" type="ORF">H8705_07470</name>
</gene>
<dbReference type="Proteomes" id="UP000623678">
    <property type="component" value="Unassembled WGS sequence"/>
</dbReference>
<dbReference type="AlphaFoldDB" id="A0A926IHS1"/>
<dbReference type="InterPro" id="IPR046283">
    <property type="entry name" value="DUF6320"/>
</dbReference>
<protein>
    <recommendedName>
        <fullName evidence="4">Zinc ribbon domain-containing protein</fullName>
    </recommendedName>
</protein>
<dbReference type="Pfam" id="PF19845">
    <property type="entry name" value="DUF6320"/>
    <property type="match status" value="1"/>
</dbReference>
<reference evidence="2" key="1">
    <citation type="submission" date="2020-08" db="EMBL/GenBank/DDBJ databases">
        <title>Genome public.</title>
        <authorList>
            <person name="Liu C."/>
            <person name="Sun Q."/>
        </authorList>
    </citation>
    <scope>NUCLEOTIDE SEQUENCE</scope>
    <source>
        <strain evidence="2">NSJ-64</strain>
    </source>
</reference>
<evidence type="ECO:0000313" key="2">
    <source>
        <dbReference type="EMBL" id="MBC8585420.1"/>
    </source>
</evidence>
<comment type="caution">
    <text evidence="2">The sequence shown here is derived from an EMBL/GenBank/DDBJ whole genome shotgun (WGS) entry which is preliminary data.</text>
</comment>
<proteinExistence type="predicted"/>
<dbReference type="RefSeq" id="WP_262395200.1">
    <property type="nucleotide sequence ID" value="NZ_JACRTD010000004.1"/>
</dbReference>
<feature type="transmembrane region" description="Helical" evidence="1">
    <location>
        <begin position="74"/>
        <end position="95"/>
    </location>
</feature>
<evidence type="ECO:0008006" key="4">
    <source>
        <dbReference type="Google" id="ProtNLM"/>
    </source>
</evidence>
<keyword evidence="1" id="KW-0812">Transmembrane</keyword>
<name>A0A926IHS1_9FIRM</name>
<evidence type="ECO:0000256" key="1">
    <source>
        <dbReference type="SAM" id="Phobius"/>
    </source>
</evidence>
<evidence type="ECO:0000313" key="3">
    <source>
        <dbReference type="Proteomes" id="UP000623678"/>
    </source>
</evidence>
<accession>A0A926IHS1</accession>
<feature type="transmembrane region" description="Helical" evidence="1">
    <location>
        <begin position="160"/>
        <end position="182"/>
    </location>
</feature>
<feature type="transmembrane region" description="Helical" evidence="1">
    <location>
        <begin position="133"/>
        <end position="153"/>
    </location>
</feature>
<keyword evidence="3" id="KW-1185">Reference proteome</keyword>
<sequence length="221" mass="24753">MKYCKKCGVSIGEDTQRCPLCQGTVQPALGPSRQVFPLVPTIYRQHSLFFKLLILGSVAAGLLCLVINRMLPQSGYWSLFVVAAIACFWVVLFIAVRKRHSILKNILYQTVVVGILSVLWDKFTGWRGWSVEYAIPCLFMAVMIALPILAKVMKMPENTYLIYCCIFILFGIIPAVFILAGIVQVDYPSLFCVAVSLICLTALLVFEGAGMRAELRRRLHL</sequence>
<dbReference type="EMBL" id="JACRTD010000004">
    <property type="protein sequence ID" value="MBC8585420.1"/>
    <property type="molecule type" value="Genomic_DNA"/>
</dbReference>
<keyword evidence="1" id="KW-1133">Transmembrane helix</keyword>
<feature type="transmembrane region" description="Helical" evidence="1">
    <location>
        <begin position="102"/>
        <end position="121"/>
    </location>
</feature>
<feature type="transmembrane region" description="Helical" evidence="1">
    <location>
        <begin position="48"/>
        <end position="68"/>
    </location>
</feature>
<keyword evidence="1" id="KW-0472">Membrane</keyword>